<reference evidence="1 2" key="1">
    <citation type="journal article" date="2020" name="Biotechnol. Biofuels">
        <title>New insights from the biogas microbiome by comprehensive genome-resolved metagenomics of nearly 1600 species originating from multiple anaerobic digesters.</title>
        <authorList>
            <person name="Campanaro S."/>
            <person name="Treu L."/>
            <person name="Rodriguez-R L.M."/>
            <person name="Kovalovszki A."/>
            <person name="Ziels R.M."/>
            <person name="Maus I."/>
            <person name="Zhu X."/>
            <person name="Kougias P.G."/>
            <person name="Basile A."/>
            <person name="Luo G."/>
            <person name="Schluter A."/>
            <person name="Konstantinidis K.T."/>
            <person name="Angelidaki I."/>
        </authorList>
    </citation>
    <scope>NUCLEOTIDE SEQUENCE [LARGE SCALE GENOMIC DNA]</scope>
    <source>
        <strain evidence="1">AS27yjCOA_65</strain>
    </source>
</reference>
<dbReference type="AlphaFoldDB" id="A0A7X9FQH9"/>
<protein>
    <submittedName>
        <fullName evidence="1">Uncharacterized protein</fullName>
    </submittedName>
</protein>
<comment type="caution">
    <text evidence="1">The sequence shown here is derived from an EMBL/GenBank/DDBJ whole genome shotgun (WGS) entry which is preliminary data.</text>
</comment>
<dbReference type="EMBL" id="JAAZON010000198">
    <property type="protein sequence ID" value="NMC62447.1"/>
    <property type="molecule type" value="Genomic_DNA"/>
</dbReference>
<organism evidence="1 2">
    <name type="scientific">SAR324 cluster bacterium</name>
    <dbReference type="NCBI Taxonomy" id="2024889"/>
    <lineage>
        <taxon>Bacteria</taxon>
        <taxon>Deltaproteobacteria</taxon>
        <taxon>SAR324 cluster</taxon>
    </lineage>
</organism>
<gene>
    <name evidence="1" type="ORF">GYA55_04695</name>
</gene>
<sequence>MEFDNKLVEEPMAFDRRLSEVLRTKNYSWTKINDLAVATVRMIARSADPKKAIEALDLIRYIESAQPGTTRDFSYNGENFDALFSLSLDIVSGSTHSNSELLTWELASRSYLADLIRAHTVDIVTLTQEAESLMQIIEPIARDLTAKESSHFTVVDVPNGEVTWACTCSITAPLLAQAFRNKGLDVRPFGIYFPVRYCPVRNSGSSILSMHMIGTAIDSSLGPLIIDPTYRQFVRGVLHNFDFNALQAIFPSPLLIIPLASKREALQSKLQSASAHLSQREYDTVIDTLDGVYSGIDEVVHIPGALFASVSFIVDGELGNYWRCPEHQKEQHKLARILLDQAMGLHNGDIK</sequence>
<name>A0A7X9FQH9_9DELT</name>
<evidence type="ECO:0000313" key="2">
    <source>
        <dbReference type="Proteomes" id="UP000524246"/>
    </source>
</evidence>
<evidence type="ECO:0000313" key="1">
    <source>
        <dbReference type="EMBL" id="NMC62447.1"/>
    </source>
</evidence>
<dbReference type="Proteomes" id="UP000524246">
    <property type="component" value="Unassembled WGS sequence"/>
</dbReference>
<accession>A0A7X9FQH9</accession>
<proteinExistence type="predicted"/>